<dbReference type="InterPro" id="IPR004843">
    <property type="entry name" value="Calcineurin-like_PHP"/>
</dbReference>
<evidence type="ECO:0000256" key="1">
    <source>
        <dbReference type="ARBA" id="ARBA00001936"/>
    </source>
</evidence>
<dbReference type="STRING" id="6412.T1EY81"/>
<feature type="domain" description="Serine/threonine specific protein phosphatases" evidence="9">
    <location>
        <begin position="130"/>
        <end position="135"/>
    </location>
</feature>
<reference evidence="12" key="1">
    <citation type="submission" date="2012-12" db="EMBL/GenBank/DDBJ databases">
        <authorList>
            <person name="Hellsten U."/>
            <person name="Grimwood J."/>
            <person name="Chapman J.A."/>
            <person name="Shapiro H."/>
            <person name="Aerts A."/>
            <person name="Otillar R.P."/>
            <person name="Terry A.Y."/>
            <person name="Boore J.L."/>
            <person name="Simakov O."/>
            <person name="Marletaz F."/>
            <person name="Cho S.-J."/>
            <person name="Edsinger-Gonzales E."/>
            <person name="Havlak P."/>
            <person name="Kuo D.-H."/>
            <person name="Larsson T."/>
            <person name="Lv J."/>
            <person name="Arendt D."/>
            <person name="Savage R."/>
            <person name="Osoegawa K."/>
            <person name="de Jong P."/>
            <person name="Lindberg D.R."/>
            <person name="Seaver E.C."/>
            <person name="Weisblat D.A."/>
            <person name="Putnam N.H."/>
            <person name="Grigoriev I.V."/>
            <person name="Rokhsar D.S."/>
        </authorList>
    </citation>
    <scope>NUCLEOTIDE SEQUENCE</scope>
</reference>
<evidence type="ECO:0000256" key="3">
    <source>
        <dbReference type="ARBA" id="ARBA00022801"/>
    </source>
</evidence>
<dbReference type="GeneID" id="20201531"/>
<dbReference type="GO" id="GO:0005634">
    <property type="term" value="C:nucleus"/>
    <property type="evidence" value="ECO:0000318"/>
    <property type="project" value="GO_Central"/>
</dbReference>
<dbReference type="GO" id="GO:0005737">
    <property type="term" value="C:cytoplasm"/>
    <property type="evidence" value="ECO:0000318"/>
    <property type="project" value="GO_Central"/>
</dbReference>
<keyword evidence="2" id="KW-0479">Metal-binding</keyword>
<dbReference type="PANTHER" id="PTHR11668">
    <property type="entry name" value="SERINE/THREONINE PROTEIN PHOSPHATASE"/>
    <property type="match status" value="1"/>
</dbReference>
<dbReference type="EMBL" id="KB095812">
    <property type="protein sequence ID" value="ESO11541.1"/>
    <property type="molecule type" value="Genomic_DNA"/>
</dbReference>
<dbReference type="PRINTS" id="PR00114">
    <property type="entry name" value="STPHPHTASE"/>
</dbReference>
<evidence type="ECO:0000313" key="10">
    <source>
        <dbReference type="EMBL" id="ESO11541.1"/>
    </source>
</evidence>
<dbReference type="InterPro" id="IPR006186">
    <property type="entry name" value="Ser/Thr-sp_prot-phosphatase"/>
</dbReference>
<keyword evidence="3 8" id="KW-0378">Hydrolase</keyword>
<dbReference type="Gene3D" id="3.60.21.10">
    <property type="match status" value="1"/>
</dbReference>
<dbReference type="Pfam" id="PF16891">
    <property type="entry name" value="STPPase_N"/>
    <property type="match status" value="1"/>
</dbReference>
<dbReference type="InterPro" id="IPR031675">
    <property type="entry name" value="STPPase_N"/>
</dbReference>
<dbReference type="KEGG" id="hro:HELRODRAFT_166542"/>
<dbReference type="RefSeq" id="XP_009010029.1">
    <property type="nucleotide sequence ID" value="XM_009011781.1"/>
</dbReference>
<evidence type="ECO:0000256" key="8">
    <source>
        <dbReference type="RuleBase" id="RU004273"/>
    </source>
</evidence>
<dbReference type="GO" id="GO:0046872">
    <property type="term" value="F:metal ion binding"/>
    <property type="evidence" value="ECO:0007669"/>
    <property type="project" value="UniProtKB-KW"/>
</dbReference>
<dbReference type="HOGENOM" id="CLU_004962_0_0_1"/>
<gene>
    <name evidence="11" type="primary">20201531</name>
    <name evidence="10" type="ORF">HELRODRAFT_166542</name>
</gene>
<dbReference type="EC" id="3.1.3.16" evidence="8"/>
<evidence type="ECO:0000259" key="9">
    <source>
        <dbReference type="PROSITE" id="PS00125"/>
    </source>
</evidence>
<dbReference type="AlphaFoldDB" id="T1EY81"/>
<comment type="catalytic activity">
    <reaction evidence="6">
        <text>O-phospho-L-seryl-[protein] + H2O = L-seryl-[protein] + phosphate</text>
        <dbReference type="Rhea" id="RHEA:20629"/>
        <dbReference type="Rhea" id="RHEA-COMP:9863"/>
        <dbReference type="Rhea" id="RHEA-COMP:11604"/>
        <dbReference type="ChEBI" id="CHEBI:15377"/>
        <dbReference type="ChEBI" id="CHEBI:29999"/>
        <dbReference type="ChEBI" id="CHEBI:43474"/>
        <dbReference type="ChEBI" id="CHEBI:83421"/>
        <dbReference type="EC" id="3.1.3.16"/>
    </reaction>
</comment>
<evidence type="ECO:0000313" key="12">
    <source>
        <dbReference type="Proteomes" id="UP000015101"/>
    </source>
</evidence>
<comment type="cofactor">
    <cofactor evidence="1">
        <name>Mn(2+)</name>
        <dbReference type="ChEBI" id="CHEBI:29035"/>
    </cofactor>
</comment>
<organism evidence="11 12">
    <name type="scientific">Helobdella robusta</name>
    <name type="common">Californian leech</name>
    <dbReference type="NCBI Taxonomy" id="6412"/>
    <lineage>
        <taxon>Eukaryota</taxon>
        <taxon>Metazoa</taxon>
        <taxon>Spiralia</taxon>
        <taxon>Lophotrochozoa</taxon>
        <taxon>Annelida</taxon>
        <taxon>Clitellata</taxon>
        <taxon>Hirudinea</taxon>
        <taxon>Rhynchobdellida</taxon>
        <taxon>Glossiphoniidae</taxon>
        <taxon>Helobdella</taxon>
    </lineage>
</organism>
<keyword evidence="5" id="KW-0464">Manganese</keyword>
<evidence type="ECO:0000313" key="11">
    <source>
        <dbReference type="EnsemblMetazoa" id="HelroP166542"/>
    </source>
</evidence>
<dbReference type="EnsemblMetazoa" id="HelroT166542">
    <property type="protein sequence ID" value="HelroP166542"/>
    <property type="gene ID" value="HelroG166542"/>
</dbReference>
<dbReference type="InterPro" id="IPR050341">
    <property type="entry name" value="PP1_catalytic_subunit"/>
</dbReference>
<dbReference type="EMBL" id="AMQM01002446">
    <property type="status" value="NOT_ANNOTATED_CDS"/>
    <property type="molecule type" value="Genomic_DNA"/>
</dbReference>
<dbReference type="CTD" id="20201531"/>
<reference evidence="11" key="3">
    <citation type="submission" date="2015-06" db="UniProtKB">
        <authorList>
            <consortium name="EnsemblMetazoa"/>
        </authorList>
    </citation>
    <scope>IDENTIFICATION</scope>
</reference>
<dbReference type="SUPFAM" id="SSF56300">
    <property type="entry name" value="Metallo-dependent phosphatases"/>
    <property type="match status" value="1"/>
</dbReference>
<proteinExistence type="inferred from homology"/>
<dbReference type="SMART" id="SM00156">
    <property type="entry name" value="PP2Ac"/>
    <property type="match status" value="1"/>
</dbReference>
<sequence>MRFWSFCPKKNYIKLCDDLLKILLDDNVRNNPKAFTSAVTQRKILALCAVSRETFMSQSMLVEMDAPVNICGDIHGQYVDLLELFRVVGNPSEKPFLFLGDYVDRGKQSLECICLLFIYKVKYPKTFFLLRGNHEEKQMNEVYGFSEECENRYSSKLWQSFIDVFNCMPVAAVVSKKIFCCHGGLSPSLTSLKQIKRIRRPKSVPRKGIMCDLLWADPKTDCKVMTGWSENVDRGISCTFGRDVVQNFLKRFDFDLVCRAHEVVDDGYEFYSNRGLVTIFSAPLYTSKFDNDGAVLSVDENLRCSFHILRPSVIKSHADQNEQSNPYK</sequence>
<dbReference type="Proteomes" id="UP000015101">
    <property type="component" value="Unassembled WGS sequence"/>
</dbReference>
<evidence type="ECO:0000256" key="6">
    <source>
        <dbReference type="ARBA" id="ARBA00047761"/>
    </source>
</evidence>
<keyword evidence="12" id="KW-1185">Reference proteome</keyword>
<dbReference type="Pfam" id="PF00149">
    <property type="entry name" value="Metallophos"/>
    <property type="match status" value="1"/>
</dbReference>
<dbReference type="InterPro" id="IPR029052">
    <property type="entry name" value="Metallo-depent_PP-like"/>
</dbReference>
<evidence type="ECO:0000256" key="7">
    <source>
        <dbReference type="ARBA" id="ARBA00048336"/>
    </source>
</evidence>
<evidence type="ECO:0000256" key="5">
    <source>
        <dbReference type="ARBA" id="ARBA00023211"/>
    </source>
</evidence>
<dbReference type="PROSITE" id="PS00125">
    <property type="entry name" value="SER_THR_PHOSPHATASE"/>
    <property type="match status" value="1"/>
</dbReference>
<dbReference type="PANTHER" id="PTHR11668:SF300">
    <property type="entry name" value="SERINE_THREONINE-PROTEIN PHOSPHATASE"/>
    <property type="match status" value="1"/>
</dbReference>
<evidence type="ECO:0000256" key="2">
    <source>
        <dbReference type="ARBA" id="ARBA00022723"/>
    </source>
</evidence>
<protein>
    <recommendedName>
        <fullName evidence="8">Serine/threonine-protein phosphatase</fullName>
        <ecNumber evidence="8">3.1.3.16</ecNumber>
    </recommendedName>
</protein>
<dbReference type="eggNOG" id="KOG0374">
    <property type="taxonomic scope" value="Eukaryota"/>
</dbReference>
<dbReference type="InParanoid" id="T1EY81"/>
<comment type="catalytic activity">
    <reaction evidence="7 8">
        <text>O-phospho-L-threonyl-[protein] + H2O = L-threonyl-[protein] + phosphate</text>
        <dbReference type="Rhea" id="RHEA:47004"/>
        <dbReference type="Rhea" id="RHEA-COMP:11060"/>
        <dbReference type="Rhea" id="RHEA-COMP:11605"/>
        <dbReference type="ChEBI" id="CHEBI:15377"/>
        <dbReference type="ChEBI" id="CHEBI:30013"/>
        <dbReference type="ChEBI" id="CHEBI:43474"/>
        <dbReference type="ChEBI" id="CHEBI:61977"/>
        <dbReference type="EC" id="3.1.3.16"/>
    </reaction>
</comment>
<keyword evidence="4" id="KW-0904">Protein phosphatase</keyword>
<evidence type="ECO:0000256" key="4">
    <source>
        <dbReference type="ARBA" id="ARBA00022912"/>
    </source>
</evidence>
<dbReference type="OrthoDB" id="1930084at2759"/>
<comment type="similarity">
    <text evidence="8">Belongs to the PPP phosphatase family.</text>
</comment>
<dbReference type="FunFam" id="3.60.21.10:FF:000102">
    <property type="entry name" value="Serine/threonine-protein phosphatase"/>
    <property type="match status" value="1"/>
</dbReference>
<reference evidence="10 12" key="2">
    <citation type="journal article" date="2013" name="Nature">
        <title>Insights into bilaterian evolution from three spiralian genomes.</title>
        <authorList>
            <person name="Simakov O."/>
            <person name="Marletaz F."/>
            <person name="Cho S.J."/>
            <person name="Edsinger-Gonzales E."/>
            <person name="Havlak P."/>
            <person name="Hellsten U."/>
            <person name="Kuo D.H."/>
            <person name="Larsson T."/>
            <person name="Lv J."/>
            <person name="Arendt D."/>
            <person name="Savage R."/>
            <person name="Osoegawa K."/>
            <person name="de Jong P."/>
            <person name="Grimwood J."/>
            <person name="Chapman J.A."/>
            <person name="Shapiro H."/>
            <person name="Aerts A."/>
            <person name="Otillar R.P."/>
            <person name="Terry A.Y."/>
            <person name="Boore J.L."/>
            <person name="Grigoriev I.V."/>
            <person name="Lindberg D.R."/>
            <person name="Seaver E.C."/>
            <person name="Weisblat D.A."/>
            <person name="Putnam N.H."/>
            <person name="Rokhsar D.S."/>
        </authorList>
    </citation>
    <scope>NUCLEOTIDE SEQUENCE</scope>
</reference>
<accession>T1EY81</accession>
<dbReference type="GO" id="GO:0004722">
    <property type="term" value="F:protein serine/threonine phosphatase activity"/>
    <property type="evidence" value="ECO:0000318"/>
    <property type="project" value="GO_Central"/>
</dbReference>
<name>T1EY81_HELRO</name>